<accession>A0ABX7QLE0</accession>
<feature type="chain" id="PRO_5045659190" evidence="1">
    <location>
        <begin position="26"/>
        <end position="253"/>
    </location>
</feature>
<dbReference type="Gene3D" id="3.40.190.10">
    <property type="entry name" value="Periplasmic binding protein-like II"/>
    <property type="match status" value="2"/>
</dbReference>
<dbReference type="EMBL" id="CP071503">
    <property type="protein sequence ID" value="QSX32267.1"/>
    <property type="molecule type" value="Genomic_DNA"/>
</dbReference>
<gene>
    <name evidence="2" type="ORF">JYB87_10820</name>
</gene>
<dbReference type="Proteomes" id="UP000662770">
    <property type="component" value="Chromosome"/>
</dbReference>
<sequence length="253" mass="28698">MQNCSLIGLAALICTTLSAVNTALAKDIALYFTGRPPFIWQDEQGLMHGISFEIGEKVFRSAKIPYHWEQAPSARVQHYFSTDNHPLCLVNWIYTEERDQLGKISLPTYVERDYLAVFPNANFDRFYHKDIDGILADDTLIVLIKAGYAYSSALEKKFASMAAQKIDMRGDQQRNFQLLAEQRADIGFFEQQELERFVVQFPALADKVTIIRYPSVNLKPTTRHVICSKSVSDADMARINAAISQLHVLKSSQ</sequence>
<organism evidence="2 3">
    <name type="scientific">Shewanella avicenniae</name>
    <dbReference type="NCBI Taxonomy" id="2814294"/>
    <lineage>
        <taxon>Bacteria</taxon>
        <taxon>Pseudomonadati</taxon>
        <taxon>Pseudomonadota</taxon>
        <taxon>Gammaproteobacteria</taxon>
        <taxon>Alteromonadales</taxon>
        <taxon>Shewanellaceae</taxon>
        <taxon>Shewanella</taxon>
    </lineage>
</organism>
<feature type="signal peptide" evidence="1">
    <location>
        <begin position="1"/>
        <end position="25"/>
    </location>
</feature>
<proteinExistence type="predicted"/>
<evidence type="ECO:0000256" key="1">
    <source>
        <dbReference type="SAM" id="SignalP"/>
    </source>
</evidence>
<evidence type="ECO:0000313" key="2">
    <source>
        <dbReference type="EMBL" id="QSX32267.1"/>
    </source>
</evidence>
<dbReference type="SUPFAM" id="SSF53850">
    <property type="entry name" value="Periplasmic binding protein-like II"/>
    <property type="match status" value="1"/>
</dbReference>
<keyword evidence="1" id="KW-0732">Signal</keyword>
<reference evidence="2 3" key="1">
    <citation type="submission" date="2021-03" db="EMBL/GenBank/DDBJ databases">
        <title>Novel species identification of genus Shewanella.</title>
        <authorList>
            <person name="Liu G."/>
            <person name="Zhang Q."/>
        </authorList>
    </citation>
    <scope>NUCLEOTIDE SEQUENCE [LARGE SCALE GENOMIC DNA]</scope>
    <source>
        <strain evidence="2 3">FJAT-51800</strain>
    </source>
</reference>
<protein>
    <submittedName>
        <fullName evidence="2">Transporter substrate-binding domain-containing protein</fullName>
    </submittedName>
</protein>
<evidence type="ECO:0000313" key="3">
    <source>
        <dbReference type="Proteomes" id="UP000662770"/>
    </source>
</evidence>
<dbReference type="RefSeq" id="WP_207353512.1">
    <property type="nucleotide sequence ID" value="NZ_CP071503.1"/>
</dbReference>
<keyword evidence="3" id="KW-1185">Reference proteome</keyword>
<name>A0ABX7QLE0_9GAMM</name>